<dbReference type="Pfam" id="PF03741">
    <property type="entry name" value="TerC"/>
    <property type="match status" value="1"/>
</dbReference>
<feature type="transmembrane region" description="Helical" evidence="6">
    <location>
        <begin position="175"/>
        <end position="193"/>
    </location>
</feature>
<evidence type="ECO:0000256" key="1">
    <source>
        <dbReference type="ARBA" id="ARBA00004141"/>
    </source>
</evidence>
<feature type="transmembrane region" description="Helical" evidence="6">
    <location>
        <begin position="46"/>
        <end position="65"/>
    </location>
</feature>
<keyword evidence="5 6" id="KW-0472">Membrane</keyword>
<dbReference type="Proteomes" id="UP000282195">
    <property type="component" value="Plasmid pRCCGE525c"/>
</dbReference>
<organism evidence="7 8">
    <name type="scientific">Rhizobium jaguaris</name>
    <dbReference type="NCBI Taxonomy" id="1312183"/>
    <lineage>
        <taxon>Bacteria</taxon>
        <taxon>Pseudomonadati</taxon>
        <taxon>Pseudomonadota</taxon>
        <taxon>Alphaproteobacteria</taxon>
        <taxon>Hyphomicrobiales</taxon>
        <taxon>Rhizobiaceae</taxon>
        <taxon>Rhizobium/Agrobacterium group</taxon>
        <taxon>Rhizobium</taxon>
    </lineage>
</organism>
<geneLocation type="plasmid" evidence="8">
    <name>prccge525c</name>
</geneLocation>
<keyword evidence="8" id="KW-1185">Reference proteome</keyword>
<dbReference type="OrthoDB" id="9807970at2"/>
<reference evidence="7 8" key="1">
    <citation type="submission" date="2018-10" db="EMBL/GenBank/DDBJ databases">
        <title>Rhizobium etli, R. leguminosarum and a new Rhizobium genospecies from Phaseolus dumosus.</title>
        <authorList>
            <person name="Ramirez-Puebla S.T."/>
            <person name="Rogel-Hernandez M.A."/>
            <person name="Guerrero G."/>
            <person name="Ormeno-Orrillo E."/>
            <person name="Martinez-Romero J.C."/>
            <person name="Negrete-Yankelevich S."/>
            <person name="Martinez-Romero E."/>
        </authorList>
    </citation>
    <scope>NUCLEOTIDE SEQUENCE [LARGE SCALE GENOMIC DNA]</scope>
    <source>
        <strain evidence="7 8">CCGE525</strain>
        <plasmid evidence="8">prccge525c</plasmid>
    </source>
</reference>
<evidence type="ECO:0000256" key="5">
    <source>
        <dbReference type="ARBA" id="ARBA00023136"/>
    </source>
</evidence>
<feature type="transmembrane region" description="Helical" evidence="6">
    <location>
        <begin position="12"/>
        <end position="34"/>
    </location>
</feature>
<dbReference type="NCBIfam" id="TIGR03717">
    <property type="entry name" value="R_switched_YjbE"/>
    <property type="match status" value="1"/>
</dbReference>
<dbReference type="PANTHER" id="PTHR30238:SF4">
    <property type="entry name" value="SLL1022 PROTEIN"/>
    <property type="match status" value="1"/>
</dbReference>
<keyword evidence="7" id="KW-0614">Plasmid</keyword>
<evidence type="ECO:0000256" key="3">
    <source>
        <dbReference type="ARBA" id="ARBA00022692"/>
    </source>
</evidence>
<dbReference type="PANTHER" id="PTHR30238">
    <property type="entry name" value="MEMBRANE BOUND PREDICTED REDOX MODULATOR"/>
    <property type="match status" value="1"/>
</dbReference>
<dbReference type="EMBL" id="CP032695">
    <property type="protein sequence ID" value="AYG62736.1"/>
    <property type="molecule type" value="Genomic_DNA"/>
</dbReference>
<dbReference type="InterPro" id="IPR022301">
    <property type="entry name" value="Integral_membrane_YjbE"/>
</dbReference>
<dbReference type="AlphaFoldDB" id="A0A387G5D5"/>
<evidence type="ECO:0000256" key="4">
    <source>
        <dbReference type="ARBA" id="ARBA00022989"/>
    </source>
</evidence>
<evidence type="ECO:0000313" key="7">
    <source>
        <dbReference type="EMBL" id="AYG62736.1"/>
    </source>
</evidence>
<keyword evidence="4 6" id="KW-1133">Transmembrane helix</keyword>
<dbReference type="InterPro" id="IPR005496">
    <property type="entry name" value="Integral_membrane_TerC"/>
</dbReference>
<dbReference type="KEGG" id="rjg:CCGE525_28790"/>
<keyword evidence="3 6" id="KW-0812">Transmembrane</keyword>
<dbReference type="RefSeq" id="WP_120707649.1">
    <property type="nucleotide sequence ID" value="NZ_CP032695.1"/>
</dbReference>
<name>A0A387G5D5_9HYPH</name>
<dbReference type="GO" id="GO:0016020">
    <property type="term" value="C:membrane"/>
    <property type="evidence" value="ECO:0007669"/>
    <property type="project" value="UniProtKB-SubCell"/>
</dbReference>
<comment type="subcellular location">
    <subcellularLocation>
        <location evidence="1">Membrane</location>
        <topology evidence="1">Multi-pass membrane protein</topology>
    </subcellularLocation>
</comment>
<feature type="transmembrane region" description="Helical" evidence="6">
    <location>
        <begin position="71"/>
        <end position="90"/>
    </location>
</feature>
<accession>A0A387G5D5</accession>
<evidence type="ECO:0000256" key="2">
    <source>
        <dbReference type="ARBA" id="ARBA00007511"/>
    </source>
</evidence>
<gene>
    <name evidence="7" type="ORF">CCGE525_28790</name>
</gene>
<evidence type="ECO:0000256" key="6">
    <source>
        <dbReference type="SAM" id="Phobius"/>
    </source>
</evidence>
<protein>
    <submittedName>
        <fullName evidence="7">TerC family protein</fullName>
    </submittedName>
</protein>
<proteinExistence type="inferred from homology"/>
<sequence>MPFHIDQSAISAYLQVIVINILLSGDNVIVIGMAAAGLDNRLRSKAIAAGITAAAIIRILFAIIAVRLLDITGIAFVGELLLLWVCWTMLKELRAPHEEEAPDAGNAVAIGAKLFRQAITQIIVADVSMSLDNVLAVAGAAERNMGALIFGLALSVLLMGVASSFIAMLLSRYRWIGWIGLAVIVYVAIGMICRGGEQLLPLVTALYA</sequence>
<evidence type="ECO:0000313" key="8">
    <source>
        <dbReference type="Proteomes" id="UP000282195"/>
    </source>
</evidence>
<comment type="similarity">
    <text evidence="2">Belongs to the TerC family.</text>
</comment>
<feature type="transmembrane region" description="Helical" evidence="6">
    <location>
        <begin position="147"/>
        <end position="169"/>
    </location>
</feature>